<feature type="compositionally biased region" description="Polar residues" evidence="1">
    <location>
        <begin position="785"/>
        <end position="801"/>
    </location>
</feature>
<sequence>MQLNDPENFLNRCSGFRGKTLVRCNHSIRKIARYHPRMIFLPTCKQHRDQKFHAGRCQHVYADDSRCGRLFRWQPNYFEMCEEHKGLPPPGNPCYITRLPLELHQAIWSHLLPSEAVSSALIFSHRLDRVTREPMDSPSVLPNPERSSGSNAVRRGASHPGKLFPMPLQDLLLASRQWYNGVKSLLFSTTAFTIDIRHDGAFICGRRILQPKREDGSIQLCKEPETKRFVNSFPFEFVKHWNVDILLENYEAPTKHDLDEEVEMYDVRAYVSVTVEGILARSQDLCKLHVRIGMSSSRRTPEQIVEATKVLVAPFDRLRNVHQPRLCGVYHGFLKKNHMICVPYQARPNPRGMIRDGLFSVCPLRVDRILLDPQNASFKELKRRFETLVSSSAEMPSPESFAIRDMFKKFRRFYASLSGLVPGIGGRSSRIEYLHSARKARANEDLETFREVRAKLIQCWHDYLQVHDTKRRSVNHEVTAMLVADVYPNSLGDPSLRRNPTPDEAVTHMPESAFFAWSPYGQPPFPESQSGSAGNLLVAATHIQPPGYIQHSPPLAEMQAYSGQLATLEPTLEPMFDPRSEPMVYPTIEPTFYPVTEPIFDSMSGPMVYPTIEPIFYPATQPMFDPVSEPMSGPMLQPTLEPTMDPYLLNQQEPSEPTIDPYLLNQQEPSEPTIDPYLLNQQEPLEPTVNPYVLNQQPLEPTMNPYVLNQQQPLEPTMNPYVLNQQQPLEQLNLEHATGLEGPPRLLSPFRPRWAPPVAMQPAHSATGLDAFPGRKRSLDAMDSPWTQFNGPIPSLTSSPYDWNAAVPDSPNKRQRLEPAPSFPPLYEGYQPNPLPSDHRDEE</sequence>
<evidence type="ECO:0000256" key="1">
    <source>
        <dbReference type="SAM" id="MobiDB-lite"/>
    </source>
</evidence>
<dbReference type="AlphaFoldDB" id="A0A6A5YAB6"/>
<dbReference type="Proteomes" id="UP000799778">
    <property type="component" value="Unassembled WGS sequence"/>
</dbReference>
<evidence type="ECO:0000313" key="5">
    <source>
        <dbReference type="Proteomes" id="UP000799778"/>
    </source>
</evidence>
<dbReference type="Pfam" id="PF26647">
    <property type="entry name" value="zf_Tbcl_3"/>
    <property type="match status" value="1"/>
</dbReference>
<feature type="region of interest" description="Disordered" evidence="1">
    <location>
        <begin position="760"/>
        <end position="843"/>
    </location>
</feature>
<evidence type="ECO:0008006" key="6">
    <source>
        <dbReference type="Google" id="ProtNLM"/>
    </source>
</evidence>
<feature type="domain" description="Probable treble clef zinc finger fungi" evidence="3">
    <location>
        <begin position="54"/>
        <end position="87"/>
    </location>
</feature>
<dbReference type="RefSeq" id="XP_033390040.1">
    <property type="nucleotide sequence ID" value="XM_033522474.1"/>
</dbReference>
<evidence type="ECO:0000259" key="2">
    <source>
        <dbReference type="Pfam" id="PF26647"/>
    </source>
</evidence>
<feature type="region of interest" description="Disordered" evidence="1">
    <location>
        <begin position="133"/>
        <end position="156"/>
    </location>
</feature>
<dbReference type="InterPro" id="IPR058251">
    <property type="entry name" value="zf_Tbcl_3"/>
</dbReference>
<keyword evidence="5" id="KW-1185">Reference proteome</keyword>
<evidence type="ECO:0000313" key="4">
    <source>
        <dbReference type="EMBL" id="KAF2021701.1"/>
    </source>
</evidence>
<reference evidence="4" key="1">
    <citation type="journal article" date="2020" name="Stud. Mycol.">
        <title>101 Dothideomycetes genomes: a test case for predicting lifestyles and emergence of pathogens.</title>
        <authorList>
            <person name="Haridas S."/>
            <person name="Albert R."/>
            <person name="Binder M."/>
            <person name="Bloem J."/>
            <person name="Labutti K."/>
            <person name="Salamov A."/>
            <person name="Andreopoulos B."/>
            <person name="Baker S."/>
            <person name="Barry K."/>
            <person name="Bills G."/>
            <person name="Bluhm B."/>
            <person name="Cannon C."/>
            <person name="Castanera R."/>
            <person name="Culley D."/>
            <person name="Daum C."/>
            <person name="Ezra D."/>
            <person name="Gonzalez J."/>
            <person name="Henrissat B."/>
            <person name="Kuo A."/>
            <person name="Liang C."/>
            <person name="Lipzen A."/>
            <person name="Lutzoni F."/>
            <person name="Magnuson J."/>
            <person name="Mondo S."/>
            <person name="Nolan M."/>
            <person name="Ohm R."/>
            <person name="Pangilinan J."/>
            <person name="Park H.-J."/>
            <person name="Ramirez L."/>
            <person name="Alfaro M."/>
            <person name="Sun H."/>
            <person name="Tritt A."/>
            <person name="Yoshinaga Y."/>
            <person name="Zwiers L.-H."/>
            <person name="Turgeon B."/>
            <person name="Goodwin S."/>
            <person name="Spatafora J."/>
            <person name="Crous P."/>
            <person name="Grigoriev I."/>
        </authorList>
    </citation>
    <scope>NUCLEOTIDE SEQUENCE</scope>
    <source>
        <strain evidence="4">CBS 175.79</strain>
    </source>
</reference>
<dbReference type="EMBL" id="ML978066">
    <property type="protein sequence ID" value="KAF2021701.1"/>
    <property type="molecule type" value="Genomic_DNA"/>
</dbReference>
<dbReference type="GeneID" id="54279871"/>
<dbReference type="Pfam" id="PF26648">
    <property type="entry name" value="zf_Tbcl_4"/>
    <property type="match status" value="1"/>
</dbReference>
<gene>
    <name evidence="4" type="ORF">BU24DRAFT_25874</name>
</gene>
<proteinExistence type="predicted"/>
<protein>
    <recommendedName>
        <fullName evidence="6">F-box domain-containing protein</fullName>
    </recommendedName>
</protein>
<dbReference type="OrthoDB" id="5600002at2759"/>
<organism evidence="4 5">
    <name type="scientific">Aaosphaeria arxii CBS 175.79</name>
    <dbReference type="NCBI Taxonomy" id="1450172"/>
    <lineage>
        <taxon>Eukaryota</taxon>
        <taxon>Fungi</taxon>
        <taxon>Dikarya</taxon>
        <taxon>Ascomycota</taxon>
        <taxon>Pezizomycotina</taxon>
        <taxon>Dothideomycetes</taxon>
        <taxon>Pleosporomycetidae</taxon>
        <taxon>Pleosporales</taxon>
        <taxon>Pleosporales incertae sedis</taxon>
        <taxon>Aaosphaeria</taxon>
    </lineage>
</organism>
<evidence type="ECO:0000259" key="3">
    <source>
        <dbReference type="Pfam" id="PF26648"/>
    </source>
</evidence>
<accession>A0A6A5YAB6</accession>
<dbReference type="InterPro" id="IPR058252">
    <property type="entry name" value="zf_Tbcl_4"/>
</dbReference>
<name>A0A6A5YAB6_9PLEO</name>
<feature type="domain" description="Probable treble clef zinc finger" evidence="2">
    <location>
        <begin position="9"/>
        <end position="51"/>
    </location>
</feature>